<dbReference type="GO" id="GO:0006508">
    <property type="term" value="P:proteolysis"/>
    <property type="evidence" value="ECO:0007669"/>
    <property type="project" value="UniProtKB-KW"/>
</dbReference>
<keyword evidence="4" id="KW-0788">Thiol protease</keyword>
<dbReference type="EMBL" id="JOJR01000023">
    <property type="protein sequence ID" value="RCN50412.1"/>
    <property type="molecule type" value="Genomic_DNA"/>
</dbReference>
<dbReference type="Proteomes" id="UP000252519">
    <property type="component" value="Unassembled WGS sequence"/>
</dbReference>
<evidence type="ECO:0000313" key="8">
    <source>
        <dbReference type="EMBL" id="RCN50412.1"/>
    </source>
</evidence>
<feature type="domain" description="Calpain catalytic" evidence="7">
    <location>
        <begin position="97"/>
        <end position="234"/>
    </location>
</feature>
<evidence type="ECO:0000256" key="2">
    <source>
        <dbReference type="ARBA" id="ARBA00022670"/>
    </source>
</evidence>
<organism evidence="8 9">
    <name type="scientific">Ancylostoma caninum</name>
    <name type="common">Dog hookworm</name>
    <dbReference type="NCBI Taxonomy" id="29170"/>
    <lineage>
        <taxon>Eukaryota</taxon>
        <taxon>Metazoa</taxon>
        <taxon>Ecdysozoa</taxon>
        <taxon>Nematoda</taxon>
        <taxon>Chromadorea</taxon>
        <taxon>Rhabditida</taxon>
        <taxon>Rhabditina</taxon>
        <taxon>Rhabditomorpha</taxon>
        <taxon>Strongyloidea</taxon>
        <taxon>Ancylostomatidae</taxon>
        <taxon>Ancylostomatinae</taxon>
        <taxon>Ancylostoma</taxon>
    </lineage>
</organism>
<dbReference type="SUPFAM" id="SSF54001">
    <property type="entry name" value="Cysteine proteinases"/>
    <property type="match status" value="1"/>
</dbReference>
<dbReference type="AlphaFoldDB" id="A0A368H1B8"/>
<evidence type="ECO:0000313" key="9">
    <source>
        <dbReference type="Proteomes" id="UP000252519"/>
    </source>
</evidence>
<feature type="active site" evidence="5">
    <location>
        <position position="152"/>
    </location>
</feature>
<dbReference type="OrthoDB" id="424753at2759"/>
<dbReference type="PROSITE" id="PS50203">
    <property type="entry name" value="CALPAIN_CAT"/>
    <property type="match status" value="1"/>
</dbReference>
<evidence type="ECO:0000256" key="4">
    <source>
        <dbReference type="ARBA" id="ARBA00022807"/>
    </source>
</evidence>
<keyword evidence="2 8" id="KW-0645">Protease</keyword>
<comment type="caution">
    <text evidence="6">Lacks conserved residue(s) required for the propagation of feature annotation.</text>
</comment>
<evidence type="ECO:0000256" key="1">
    <source>
        <dbReference type="ARBA" id="ARBA00007623"/>
    </source>
</evidence>
<comment type="caution">
    <text evidence="8">The sequence shown here is derived from an EMBL/GenBank/DDBJ whole genome shotgun (WGS) entry which is preliminary data.</text>
</comment>
<evidence type="ECO:0000256" key="3">
    <source>
        <dbReference type="ARBA" id="ARBA00022801"/>
    </source>
</evidence>
<dbReference type="InterPro" id="IPR038765">
    <property type="entry name" value="Papain-like_cys_pep_sf"/>
</dbReference>
<dbReference type="GO" id="GO:0005737">
    <property type="term" value="C:cytoplasm"/>
    <property type="evidence" value="ECO:0007669"/>
    <property type="project" value="TreeGrafter"/>
</dbReference>
<keyword evidence="3" id="KW-0378">Hydrolase</keyword>
<dbReference type="SMART" id="SM00230">
    <property type="entry name" value="CysPc"/>
    <property type="match status" value="1"/>
</dbReference>
<dbReference type="PANTHER" id="PTHR10183">
    <property type="entry name" value="CALPAIN"/>
    <property type="match status" value="1"/>
</dbReference>
<dbReference type="InterPro" id="IPR000169">
    <property type="entry name" value="Pept_cys_AS"/>
</dbReference>
<dbReference type="GO" id="GO:0004198">
    <property type="term" value="F:calcium-dependent cysteine-type endopeptidase activity"/>
    <property type="evidence" value="ECO:0007669"/>
    <property type="project" value="InterPro"/>
</dbReference>
<dbReference type="PRINTS" id="PR00704">
    <property type="entry name" value="CALPAIN"/>
</dbReference>
<evidence type="ECO:0000259" key="7">
    <source>
        <dbReference type="PROSITE" id="PS50203"/>
    </source>
</evidence>
<name>A0A368H1B8_ANCCA</name>
<reference evidence="8 9" key="1">
    <citation type="submission" date="2014-10" db="EMBL/GenBank/DDBJ databases">
        <title>Draft genome of the hookworm Ancylostoma caninum.</title>
        <authorList>
            <person name="Mitreva M."/>
        </authorList>
    </citation>
    <scope>NUCLEOTIDE SEQUENCE [LARGE SCALE GENOMIC DNA]</scope>
    <source>
        <strain evidence="8 9">Baltimore</strain>
    </source>
</reference>
<dbReference type="STRING" id="29170.A0A368H1B8"/>
<protein>
    <submittedName>
        <fullName evidence="8">Calpain family cysteine protease</fullName>
    </submittedName>
</protein>
<accession>A0A368H1B8</accession>
<proteinExistence type="inferred from homology"/>
<comment type="similarity">
    <text evidence="1">Belongs to the peptidase C2 family.</text>
</comment>
<evidence type="ECO:0000256" key="5">
    <source>
        <dbReference type="PIRSR" id="PIRSR622684-1"/>
    </source>
</evidence>
<dbReference type="InterPro" id="IPR001300">
    <property type="entry name" value="Peptidase_C2_calpain_cat"/>
</dbReference>
<keyword evidence="9" id="KW-1185">Reference proteome</keyword>
<sequence>MESTAEKMLEDAALNFIGLDLETGAILSAFAGNTIFNVGGRDNSLSIIGKIILDNIVSGKFKKDVDPFVPPVPTPGVTKSSLNFYEERDKCKAKGVLFEDPEFPATDRSLYYEERPQGKIEWKRPSDIVENPQFIVGGTSTFDVEQGGLGNCWFMAAVATLTLVEELFYRVVLPDQSFTENYAGIFHFQFWRYGKWVEVVIDDRLPMVNGKMYSMHSHEKNEFWSALLEKAYAK</sequence>
<evidence type="ECO:0000256" key="6">
    <source>
        <dbReference type="PROSITE-ProRule" id="PRU00239"/>
    </source>
</evidence>
<dbReference type="Pfam" id="PF00648">
    <property type="entry name" value="Peptidase_C2"/>
    <property type="match status" value="1"/>
</dbReference>
<dbReference type="PROSITE" id="PS00139">
    <property type="entry name" value="THIOL_PROTEASE_CYS"/>
    <property type="match status" value="1"/>
</dbReference>
<dbReference type="CDD" id="cd00044">
    <property type="entry name" value="CysPc"/>
    <property type="match status" value="1"/>
</dbReference>
<gene>
    <name evidence="8" type="ORF">ANCCAN_03435</name>
</gene>
<dbReference type="PANTHER" id="PTHR10183:SF433">
    <property type="entry name" value="CALPAIN-A-RELATED"/>
    <property type="match status" value="1"/>
</dbReference>
<dbReference type="InterPro" id="IPR022684">
    <property type="entry name" value="Calpain_cysteine_protease"/>
</dbReference>